<evidence type="ECO:0000313" key="1">
    <source>
        <dbReference type="EMBL" id="KAK7367975.1"/>
    </source>
</evidence>
<name>A0AAN9N7M2_PHACN</name>
<protein>
    <submittedName>
        <fullName evidence="1">Uncharacterized protein</fullName>
    </submittedName>
</protein>
<comment type="caution">
    <text evidence="1">The sequence shown here is derived from an EMBL/GenBank/DDBJ whole genome shotgun (WGS) entry which is preliminary data.</text>
</comment>
<organism evidence="1 2">
    <name type="scientific">Phaseolus coccineus</name>
    <name type="common">Scarlet runner bean</name>
    <name type="synonym">Phaseolus multiflorus</name>
    <dbReference type="NCBI Taxonomy" id="3886"/>
    <lineage>
        <taxon>Eukaryota</taxon>
        <taxon>Viridiplantae</taxon>
        <taxon>Streptophyta</taxon>
        <taxon>Embryophyta</taxon>
        <taxon>Tracheophyta</taxon>
        <taxon>Spermatophyta</taxon>
        <taxon>Magnoliopsida</taxon>
        <taxon>eudicotyledons</taxon>
        <taxon>Gunneridae</taxon>
        <taxon>Pentapetalae</taxon>
        <taxon>rosids</taxon>
        <taxon>fabids</taxon>
        <taxon>Fabales</taxon>
        <taxon>Fabaceae</taxon>
        <taxon>Papilionoideae</taxon>
        <taxon>50 kb inversion clade</taxon>
        <taxon>NPAAA clade</taxon>
        <taxon>indigoferoid/millettioid clade</taxon>
        <taxon>Phaseoleae</taxon>
        <taxon>Phaseolus</taxon>
    </lineage>
</organism>
<dbReference type="Proteomes" id="UP001374584">
    <property type="component" value="Unassembled WGS sequence"/>
</dbReference>
<gene>
    <name evidence="1" type="ORF">VNO80_09996</name>
</gene>
<proteinExistence type="predicted"/>
<keyword evidence="2" id="KW-1185">Reference proteome</keyword>
<accession>A0AAN9N7M2</accession>
<evidence type="ECO:0000313" key="2">
    <source>
        <dbReference type="Proteomes" id="UP001374584"/>
    </source>
</evidence>
<dbReference type="EMBL" id="JAYMYR010000004">
    <property type="protein sequence ID" value="KAK7367975.1"/>
    <property type="molecule type" value="Genomic_DNA"/>
</dbReference>
<dbReference type="AlphaFoldDB" id="A0AAN9N7M2"/>
<reference evidence="1 2" key="1">
    <citation type="submission" date="2024-01" db="EMBL/GenBank/DDBJ databases">
        <title>The genomes of 5 underutilized Papilionoideae crops provide insights into root nodulation and disease resistanc.</title>
        <authorList>
            <person name="Jiang F."/>
        </authorList>
    </citation>
    <scope>NUCLEOTIDE SEQUENCE [LARGE SCALE GENOMIC DNA]</scope>
    <source>
        <strain evidence="1">JINMINGXINNONG_FW02</strain>
        <tissue evidence="1">Leaves</tissue>
    </source>
</reference>
<sequence length="103" mass="11267">MLNDVTCSTLTGPCCHTASLPHCWSSAPLVLRSTAAGCRSVTRQDSLVEQTTQETFNPYGREDILNVVGYGVGILSYFGLSSHSKEHSFSQPNQKYLLRMLVG</sequence>